<sequence length="225" mass="25210">MALQILTGKPKLCCPAPLECMEYFYIYESGTIWKSYIPIKGTFIFNGSFNPAAVTIRFLLFNGKVVTRILQPGQSFAFTGDNVRKIEVSVANGPADLYFELCTQTLTDINCKQKNPCCPDSLQCTFFSSYWNIPINEDFLLWQSTVPVTGSFEINPSQLLPQEVEINVIIKRFNQPDVVETITSTTVIRSENMKALLVNISNLENPAVLSVSACLRDQVNKKSKS</sequence>
<comment type="caution">
    <text evidence="2">The sequence shown here is derived from an EMBL/GenBank/DDBJ whole genome shotgun (WGS) entry which is preliminary data.</text>
</comment>
<accession>A0A7C8LK45</accession>
<name>A0A7C8LK45_9FIRM</name>
<dbReference type="AlphaFoldDB" id="A0A7C8LK45"/>
<organism evidence="2 3">
    <name type="scientific">Defluviitalea raffinosedens</name>
    <dbReference type="NCBI Taxonomy" id="1450156"/>
    <lineage>
        <taxon>Bacteria</taxon>
        <taxon>Bacillati</taxon>
        <taxon>Bacillota</taxon>
        <taxon>Clostridia</taxon>
        <taxon>Lachnospirales</taxon>
        <taxon>Defluviitaleaceae</taxon>
        <taxon>Defluviitalea</taxon>
    </lineage>
</organism>
<evidence type="ECO:0000259" key="1">
    <source>
        <dbReference type="Pfam" id="PF13157"/>
    </source>
</evidence>
<keyword evidence="3" id="KW-1185">Reference proteome</keyword>
<feature type="domain" description="Endospore appendages core" evidence="1">
    <location>
        <begin position="11"/>
        <end position="98"/>
    </location>
</feature>
<protein>
    <recommendedName>
        <fullName evidence="1">Endospore appendages core domain-containing protein</fullName>
    </recommendedName>
</protein>
<dbReference type="Proteomes" id="UP000483018">
    <property type="component" value="Unassembled WGS sequence"/>
</dbReference>
<dbReference type="Pfam" id="PF13157">
    <property type="entry name" value="Enas"/>
    <property type="match status" value="1"/>
</dbReference>
<evidence type="ECO:0000313" key="2">
    <source>
        <dbReference type="EMBL" id="KAE9633167.1"/>
    </source>
</evidence>
<dbReference type="RefSeq" id="WP_158740879.1">
    <property type="nucleotide sequence ID" value="NZ_WSLF01000009.1"/>
</dbReference>
<reference evidence="2 3" key="1">
    <citation type="submission" date="2019-12" db="EMBL/GenBank/DDBJ databases">
        <title>Defluviitalea raffinosedens, isolated from a biogas fermenter, genome sequencing and characterization.</title>
        <authorList>
            <person name="Rettenmaier R."/>
            <person name="Schneider M."/>
            <person name="Neuhaus K."/>
            <person name="Liebl W."/>
            <person name="Zverlov V."/>
        </authorList>
    </citation>
    <scope>NUCLEOTIDE SEQUENCE [LARGE SCALE GENOMIC DNA]</scope>
    <source>
        <strain evidence="2 3">249c-K6</strain>
    </source>
</reference>
<evidence type="ECO:0000313" key="3">
    <source>
        <dbReference type="Proteomes" id="UP000483018"/>
    </source>
</evidence>
<gene>
    <name evidence="2" type="ORF">GND95_09840</name>
</gene>
<proteinExistence type="predicted"/>
<dbReference type="EMBL" id="WSLF01000009">
    <property type="protein sequence ID" value="KAE9633167.1"/>
    <property type="molecule type" value="Genomic_DNA"/>
</dbReference>
<dbReference type="InterPro" id="IPR025055">
    <property type="entry name" value="Ena_core"/>
</dbReference>